<feature type="signal peptide" evidence="3">
    <location>
        <begin position="1"/>
        <end position="18"/>
    </location>
</feature>
<dbReference type="EMBL" id="AASATZ010000100">
    <property type="protein sequence ID" value="EFA4421267.1"/>
    <property type="molecule type" value="Genomic_DNA"/>
</dbReference>
<evidence type="ECO:0000256" key="2">
    <source>
        <dbReference type="SAM" id="MobiDB-lite"/>
    </source>
</evidence>
<dbReference type="Proteomes" id="UP000591371">
    <property type="component" value="Unassembled WGS sequence"/>
</dbReference>
<evidence type="ECO:0000313" key="6">
    <source>
        <dbReference type="Proteomes" id="UP000591371"/>
    </source>
</evidence>
<name>A0A826J9Y8_ECOLX</name>
<dbReference type="PRINTS" id="PR01032">
    <property type="entry name" value="PHAGEIV"/>
</dbReference>
<feature type="chain" id="PRO_5032464059" evidence="3">
    <location>
        <begin position="19"/>
        <end position="406"/>
    </location>
</feature>
<dbReference type="InterPro" id="IPR004846">
    <property type="entry name" value="T2SS/T3SS_dom"/>
</dbReference>
<evidence type="ECO:0000313" key="5">
    <source>
        <dbReference type="EMBL" id="EFA4421267.1"/>
    </source>
</evidence>
<protein>
    <submittedName>
        <fullName evidence="5">Type II and III secretion system</fullName>
    </submittedName>
</protein>
<sequence>MTNLLTALIFLTSACVHASSPAFIVDRLPLNAAIQLAQEDVFGRQYVLPPELASDTRPVTLDLSLAGDQKTQREEYVRWLRQMNIAVETRNGVDHYRSFKPVAAPEKMVSWVYTPFHRSPSYLATVLSGTTGRSSQASSESTSGTSSGSLSGSVSSSSGSFLSGEGDSLVFRGTRSELARLKELVPLIDVPAQGVVVTGYIYEVQTGRSEGSGLALAAKLLSGRFGVSVGSSSSMGNYISFSSGTLNAMYELFSTDNRFKVVSAPQLRMDSGKEATFSVGEQVPVLGSVSYEDGKAVQSVTYRDSGVIFKVKPVITSSRISLNVNQQLSNFVKTDTGVNDSPTLLKREVDTSLTLKDGDIVLLGGLAENKDSQASTGLSFLPKSWSQKSDEKSRTDMVILLQVKKV</sequence>
<comment type="caution">
    <text evidence="5">The sequence shown here is derived from an EMBL/GenBank/DDBJ whole genome shotgun (WGS) entry which is preliminary data.</text>
</comment>
<dbReference type="InterPro" id="IPR050810">
    <property type="entry name" value="Bact_Secretion_Sys_Channel"/>
</dbReference>
<feature type="domain" description="Type II/III secretion system secretin-like" evidence="4">
    <location>
        <begin position="254"/>
        <end position="401"/>
    </location>
</feature>
<keyword evidence="3" id="KW-0732">Signal</keyword>
<dbReference type="AlphaFoldDB" id="A0A826J9Y8"/>
<evidence type="ECO:0000256" key="1">
    <source>
        <dbReference type="RuleBase" id="RU004003"/>
    </source>
</evidence>
<proteinExistence type="inferred from homology"/>
<dbReference type="Pfam" id="PF00263">
    <property type="entry name" value="Secretin"/>
    <property type="match status" value="1"/>
</dbReference>
<gene>
    <name evidence="5" type="ORF">D3G36_26350</name>
</gene>
<feature type="region of interest" description="Disordered" evidence="2">
    <location>
        <begin position="133"/>
        <end position="154"/>
    </location>
</feature>
<evidence type="ECO:0000256" key="3">
    <source>
        <dbReference type="SAM" id="SignalP"/>
    </source>
</evidence>
<dbReference type="GO" id="GO:0009306">
    <property type="term" value="P:protein secretion"/>
    <property type="evidence" value="ECO:0007669"/>
    <property type="project" value="InterPro"/>
</dbReference>
<evidence type="ECO:0000259" key="4">
    <source>
        <dbReference type="Pfam" id="PF00263"/>
    </source>
</evidence>
<dbReference type="GO" id="GO:0015627">
    <property type="term" value="C:type II protein secretion system complex"/>
    <property type="evidence" value="ECO:0007669"/>
    <property type="project" value="TreeGrafter"/>
</dbReference>
<organism evidence="5 6">
    <name type="scientific">Escherichia coli</name>
    <dbReference type="NCBI Taxonomy" id="562"/>
    <lineage>
        <taxon>Bacteria</taxon>
        <taxon>Pseudomonadati</taxon>
        <taxon>Pseudomonadota</taxon>
        <taxon>Gammaproteobacteria</taxon>
        <taxon>Enterobacterales</taxon>
        <taxon>Enterobacteriaceae</taxon>
        <taxon>Escherichia</taxon>
    </lineage>
</organism>
<reference evidence="5 6" key="1">
    <citation type="submission" date="2019-03" db="EMBL/GenBank/DDBJ databases">
        <authorList>
            <consortium name="GenomeTrakr network: Whole genome sequencing for foodborne pathogen traceback"/>
        </authorList>
    </citation>
    <scope>NUCLEOTIDE SEQUENCE [LARGE SCALE GENOMIC DNA]</scope>
    <source>
        <strain evidence="5 6">PSU-1190</strain>
    </source>
</reference>
<accession>A0A826J9Y8</accession>
<comment type="similarity">
    <text evidence="1">Belongs to the bacterial secretin family.</text>
</comment>
<dbReference type="PANTHER" id="PTHR30332:SF17">
    <property type="entry name" value="TYPE IV PILIATION SYSTEM PROTEIN DR_0774-RELATED"/>
    <property type="match status" value="1"/>
</dbReference>
<dbReference type="PANTHER" id="PTHR30332">
    <property type="entry name" value="PROBABLE GENERAL SECRETION PATHWAY PROTEIN D"/>
    <property type="match status" value="1"/>
</dbReference>